<evidence type="ECO:0000313" key="2">
    <source>
        <dbReference type="Proteomes" id="UP000217790"/>
    </source>
</evidence>
<reference evidence="2" key="1">
    <citation type="journal article" date="2017" name="Nat. Ecol. Evol.">
        <title>Genome expansion and lineage-specific genetic innovations in the forest pathogenic fungi Armillaria.</title>
        <authorList>
            <person name="Sipos G."/>
            <person name="Prasanna A.N."/>
            <person name="Walter M.C."/>
            <person name="O'Connor E."/>
            <person name="Balint B."/>
            <person name="Krizsan K."/>
            <person name="Kiss B."/>
            <person name="Hess J."/>
            <person name="Varga T."/>
            <person name="Slot J."/>
            <person name="Riley R."/>
            <person name="Boka B."/>
            <person name="Rigling D."/>
            <person name="Barry K."/>
            <person name="Lee J."/>
            <person name="Mihaltcheva S."/>
            <person name="LaButti K."/>
            <person name="Lipzen A."/>
            <person name="Waldron R."/>
            <person name="Moloney N.M."/>
            <person name="Sperisen C."/>
            <person name="Kredics L."/>
            <person name="Vagvoelgyi C."/>
            <person name="Patrignani A."/>
            <person name="Fitzpatrick D."/>
            <person name="Nagy I."/>
            <person name="Doyle S."/>
            <person name="Anderson J.B."/>
            <person name="Grigoriev I.V."/>
            <person name="Gueldener U."/>
            <person name="Muensterkoetter M."/>
            <person name="Nagy L.G."/>
        </authorList>
    </citation>
    <scope>NUCLEOTIDE SEQUENCE [LARGE SCALE GENOMIC DNA]</scope>
    <source>
        <strain evidence="2">Ar21-2</strain>
    </source>
</reference>
<dbReference type="Proteomes" id="UP000217790">
    <property type="component" value="Unassembled WGS sequence"/>
</dbReference>
<sequence length="402" mass="44753">MSSETKILWSAFELDAMFLFSFRRFPAANIQEVVACHGGCIPPPEGLLPKNLPVQVSVRPKAEVSTPKTSVQGNLFSSVNHFHQVYFMGCDVGSPTFTRFYPRLEKSTRDVRNTHRRSWGVCRARYILEAAACYLTLDGYHPGSQRLALRCPIILSTQVGEERYGRFCRGAPTVIKAPFLLSYNELPHYDPSQFPFPHGLHYYLYTLVPQGEPPPLILGSQIKALPAHPLPPSNITAQVVEISPTTGLGYMERQMARRTLGYEAATAQVTVNNGKVAFRAPSREEVVEDPRPGVLPSESCGYDKVARIIPIERKTEEDDSERGYGQPNTYRIESIHLLVLKDIPENPVTFTNTPLPSPALLALHRASASVVNREVNGSTEMEFAGLWAFALRVHADLLVDAH</sequence>
<dbReference type="OrthoDB" id="2104739at2759"/>
<protein>
    <submittedName>
        <fullName evidence="1">Uncharacterized protein</fullName>
    </submittedName>
</protein>
<name>A0A2H3E081_ARMGA</name>
<gene>
    <name evidence="1" type="ORF">ARMGADRAFT_1025873</name>
</gene>
<dbReference type="InParanoid" id="A0A2H3E081"/>
<keyword evidence="2" id="KW-1185">Reference proteome</keyword>
<dbReference type="AlphaFoldDB" id="A0A2H3E081"/>
<organism evidence="1 2">
    <name type="scientific">Armillaria gallica</name>
    <name type="common">Bulbous honey fungus</name>
    <name type="synonym">Armillaria bulbosa</name>
    <dbReference type="NCBI Taxonomy" id="47427"/>
    <lineage>
        <taxon>Eukaryota</taxon>
        <taxon>Fungi</taxon>
        <taxon>Dikarya</taxon>
        <taxon>Basidiomycota</taxon>
        <taxon>Agaricomycotina</taxon>
        <taxon>Agaricomycetes</taxon>
        <taxon>Agaricomycetidae</taxon>
        <taxon>Agaricales</taxon>
        <taxon>Marasmiineae</taxon>
        <taxon>Physalacriaceae</taxon>
        <taxon>Armillaria</taxon>
    </lineage>
</organism>
<evidence type="ECO:0000313" key="1">
    <source>
        <dbReference type="EMBL" id="PBK99740.1"/>
    </source>
</evidence>
<proteinExistence type="predicted"/>
<accession>A0A2H3E081</accession>
<dbReference type="EMBL" id="KZ293647">
    <property type="protein sequence ID" value="PBK99740.1"/>
    <property type="molecule type" value="Genomic_DNA"/>
</dbReference>